<name>A0ACC0HWT8_9ERIC</name>
<organism evidence="1 2">
    <name type="scientific">Camellia lanceoleosa</name>
    <dbReference type="NCBI Taxonomy" id="1840588"/>
    <lineage>
        <taxon>Eukaryota</taxon>
        <taxon>Viridiplantae</taxon>
        <taxon>Streptophyta</taxon>
        <taxon>Embryophyta</taxon>
        <taxon>Tracheophyta</taxon>
        <taxon>Spermatophyta</taxon>
        <taxon>Magnoliopsida</taxon>
        <taxon>eudicotyledons</taxon>
        <taxon>Gunneridae</taxon>
        <taxon>Pentapetalae</taxon>
        <taxon>asterids</taxon>
        <taxon>Ericales</taxon>
        <taxon>Theaceae</taxon>
        <taxon>Camellia</taxon>
    </lineage>
</organism>
<evidence type="ECO:0000313" key="2">
    <source>
        <dbReference type="Proteomes" id="UP001060215"/>
    </source>
</evidence>
<keyword evidence="2" id="KW-1185">Reference proteome</keyword>
<dbReference type="EMBL" id="CM045759">
    <property type="protein sequence ID" value="KAI8017928.1"/>
    <property type="molecule type" value="Genomic_DNA"/>
</dbReference>
<gene>
    <name evidence="1" type="ORF">LOK49_LG04G02553</name>
</gene>
<evidence type="ECO:0000313" key="1">
    <source>
        <dbReference type="EMBL" id="KAI8017928.1"/>
    </source>
</evidence>
<proteinExistence type="predicted"/>
<protein>
    <submittedName>
        <fullName evidence="1">Glucan endo-1,3-beta-glucosidase 7</fullName>
    </submittedName>
</protein>
<sequence>MFDAQVDAAYAALEKAGFEKTQVIVSETGWASRGDENEAGASLKNARTYNCNLRKRLLKKKGTPYRPKIAVRGYVFALFNENLKPGPTSERNLGLFKPDGSIAYDIGFDGLEPSSASSSLLSLKDIGFIGWFRSAYSLVYTTSALVLLLILMQ</sequence>
<comment type="caution">
    <text evidence="1">The sequence shown here is derived from an EMBL/GenBank/DDBJ whole genome shotgun (WGS) entry which is preliminary data.</text>
</comment>
<dbReference type="Proteomes" id="UP001060215">
    <property type="component" value="Chromosome 2"/>
</dbReference>
<accession>A0ACC0HWT8</accession>
<reference evidence="1 2" key="1">
    <citation type="journal article" date="2022" name="Plant J.">
        <title>Chromosome-level genome of Camellia lanceoleosa provides a valuable resource for understanding genome evolution and self-incompatibility.</title>
        <authorList>
            <person name="Gong W."/>
            <person name="Xiao S."/>
            <person name="Wang L."/>
            <person name="Liao Z."/>
            <person name="Chang Y."/>
            <person name="Mo W."/>
            <person name="Hu G."/>
            <person name="Li W."/>
            <person name="Zhao G."/>
            <person name="Zhu H."/>
            <person name="Hu X."/>
            <person name="Ji K."/>
            <person name="Xiang X."/>
            <person name="Song Q."/>
            <person name="Yuan D."/>
            <person name="Jin S."/>
            <person name="Zhang L."/>
        </authorList>
    </citation>
    <scope>NUCLEOTIDE SEQUENCE [LARGE SCALE GENOMIC DNA]</scope>
    <source>
        <strain evidence="1">SQ_2022a</strain>
    </source>
</reference>